<reference evidence="1 2" key="1">
    <citation type="journal article" date="2021" name="Hortic Res">
        <title>High-quality reference genome and annotation aids understanding of berry development for evergreen blueberry (Vaccinium darrowii).</title>
        <authorList>
            <person name="Yu J."/>
            <person name="Hulse-Kemp A.M."/>
            <person name="Babiker E."/>
            <person name="Staton M."/>
        </authorList>
    </citation>
    <scope>NUCLEOTIDE SEQUENCE [LARGE SCALE GENOMIC DNA]</scope>
    <source>
        <strain evidence="2">cv. NJ 8807/NJ 8810</strain>
        <tissue evidence="1">Young leaf</tissue>
    </source>
</reference>
<comment type="caution">
    <text evidence="1">The sequence shown here is derived from an EMBL/GenBank/DDBJ whole genome shotgun (WGS) entry which is preliminary data.</text>
</comment>
<organism evidence="1 2">
    <name type="scientific">Vaccinium darrowii</name>
    <dbReference type="NCBI Taxonomy" id="229202"/>
    <lineage>
        <taxon>Eukaryota</taxon>
        <taxon>Viridiplantae</taxon>
        <taxon>Streptophyta</taxon>
        <taxon>Embryophyta</taxon>
        <taxon>Tracheophyta</taxon>
        <taxon>Spermatophyta</taxon>
        <taxon>Magnoliopsida</taxon>
        <taxon>eudicotyledons</taxon>
        <taxon>Gunneridae</taxon>
        <taxon>Pentapetalae</taxon>
        <taxon>asterids</taxon>
        <taxon>Ericales</taxon>
        <taxon>Ericaceae</taxon>
        <taxon>Vaccinioideae</taxon>
        <taxon>Vaccinieae</taxon>
        <taxon>Vaccinium</taxon>
    </lineage>
</organism>
<proteinExistence type="predicted"/>
<evidence type="ECO:0000313" key="2">
    <source>
        <dbReference type="Proteomes" id="UP000828048"/>
    </source>
</evidence>
<dbReference type="EMBL" id="CM037160">
    <property type="protein sequence ID" value="KAH7840812.1"/>
    <property type="molecule type" value="Genomic_DNA"/>
</dbReference>
<dbReference type="Proteomes" id="UP000828048">
    <property type="component" value="Chromosome 10"/>
</dbReference>
<evidence type="ECO:0000313" key="1">
    <source>
        <dbReference type="EMBL" id="KAH7840812.1"/>
    </source>
</evidence>
<gene>
    <name evidence="1" type="ORF">Vadar_021936</name>
</gene>
<name>A0ACB7XJI4_9ERIC</name>
<protein>
    <submittedName>
        <fullName evidence="1">Uncharacterized protein</fullName>
    </submittedName>
</protein>
<accession>A0ACB7XJI4</accession>
<sequence>MATSGVTVSLKLLIDTKSKRLLFAEAGEDFVTFLYSLLCLPAGTVFKLLNERPLLKNILNYGEIECRSLCQFDVKFSIKDPTCVYMVMEDLTAAGPLEERVVHLGLDEGLKLLKATLQTNMVLTSIFLGGTGTNDA</sequence>
<keyword evidence="2" id="KW-1185">Reference proteome</keyword>